<evidence type="ECO:0000313" key="1">
    <source>
        <dbReference type="EMBL" id="ASN68727.1"/>
    </source>
</evidence>
<proteinExistence type="predicted"/>
<name>A0A2H4J5X1_9CAUD</name>
<reference evidence="1" key="1">
    <citation type="submission" date="2017-06" db="EMBL/GenBank/DDBJ databases">
        <title>Novel phages from South African skin metaviromes.</title>
        <authorList>
            <person name="van Zyl L.J."/>
            <person name="Abrahams Y."/>
            <person name="Stander E.A."/>
            <person name="Kirby B.M."/>
            <person name="Clavaud C."/>
            <person name="Farcet C."/>
            <person name="Breton L."/>
            <person name="Trindade M.I."/>
        </authorList>
    </citation>
    <scope>NUCLEOTIDE SEQUENCE</scope>
</reference>
<sequence length="202" mass="22412">MAIDPSKFHKINVADTCSVWNILSSRRLYAAAQEAKCEFCMTGFVLYECLVKPRTAATEADLELRERLKQEQTKGKFASHSCSIDDLQAIAALESRKKLGKGELSSIAFASRIRQAFITDDRKARALSESVAQAITQTTPHMHSWLIFTNVLTDADHQVVLSQHIEMGGSLATHLETAYGMALQCRLNIHASNKTPDFDALL</sequence>
<dbReference type="EMBL" id="MF417880">
    <property type="protein sequence ID" value="ASN68727.1"/>
    <property type="molecule type" value="Genomic_DNA"/>
</dbReference>
<gene>
    <name evidence="1" type="ORF">9F5_40</name>
</gene>
<protein>
    <submittedName>
        <fullName evidence="1">Uncharacterized protein</fullName>
    </submittedName>
</protein>
<accession>A0A2H4J5X1</accession>
<organism evidence="1">
    <name type="scientific">uncultured Caudovirales phage</name>
    <dbReference type="NCBI Taxonomy" id="2100421"/>
    <lineage>
        <taxon>Viruses</taxon>
        <taxon>Duplodnaviria</taxon>
        <taxon>Heunggongvirae</taxon>
        <taxon>Uroviricota</taxon>
        <taxon>Caudoviricetes</taxon>
        <taxon>Peduoviridae</taxon>
        <taxon>Maltschvirus</taxon>
        <taxon>Maltschvirus maltsch</taxon>
    </lineage>
</organism>